<dbReference type="Pfam" id="PF25137">
    <property type="entry name" value="ADH_Fe_C"/>
    <property type="match status" value="1"/>
</dbReference>
<dbReference type="InterPro" id="IPR044731">
    <property type="entry name" value="BDH-like"/>
</dbReference>
<dbReference type="InterPro" id="IPR056798">
    <property type="entry name" value="ADH_Fe_C"/>
</dbReference>
<feature type="domain" description="Fe-containing alcohol dehydrogenase-like C-terminal" evidence="1">
    <location>
        <begin position="56"/>
        <end position="255"/>
    </location>
</feature>
<dbReference type="OMA" id="WILEIGH"/>
<dbReference type="PANTHER" id="PTHR43633:SF1">
    <property type="entry name" value="ALCOHOL DEHYDROGENASE YQHD"/>
    <property type="match status" value="1"/>
</dbReference>
<sequence>MGCVMTLPATGSESNNGAVLSRRSCNAKYAFNSNLLFPQFSILDPETTMSLPTRQTANGVVDSFVHVCEQYLTVCLNADVQDRYAEALLNVLIDNGKLVMANPHSYIARSNIMWAATQALNKWLSQGVIVDWATHMIGHELTAYLGMDHARTLACIQPRVLRFQFDAKMQKLAQMGVRVFGISKGTVPEIAMQTIEKIEDFYENVMGVPTHICQYKVDQNKDWIGEVVKKFKENNVVLGENKRITPEIVGRLIEDSY</sequence>
<accession>D8M3J2</accession>
<gene>
    <name evidence="2" type="ORF">GSBLH_T00002588001</name>
</gene>
<organism evidence="2">
    <name type="scientific">Blastocystis hominis</name>
    <dbReference type="NCBI Taxonomy" id="12968"/>
    <lineage>
        <taxon>Eukaryota</taxon>
        <taxon>Sar</taxon>
        <taxon>Stramenopiles</taxon>
        <taxon>Bigyra</taxon>
        <taxon>Opalozoa</taxon>
        <taxon>Opalinata</taxon>
        <taxon>Blastocystidae</taxon>
        <taxon>Blastocystis</taxon>
    </lineage>
</organism>
<evidence type="ECO:0000313" key="2">
    <source>
        <dbReference type="EMBL" id="CBK22465.2"/>
    </source>
</evidence>
<dbReference type="GO" id="GO:0005829">
    <property type="term" value="C:cytosol"/>
    <property type="evidence" value="ECO:0007669"/>
    <property type="project" value="TreeGrafter"/>
</dbReference>
<evidence type="ECO:0000313" key="3">
    <source>
        <dbReference type="Proteomes" id="UP000008312"/>
    </source>
</evidence>
<dbReference type="GO" id="GO:0046872">
    <property type="term" value="F:metal ion binding"/>
    <property type="evidence" value="ECO:0007669"/>
    <property type="project" value="InterPro"/>
</dbReference>
<dbReference type="InterPro" id="IPR018211">
    <property type="entry name" value="ADH_Fe_CS"/>
</dbReference>
<reference evidence="2" key="1">
    <citation type="submission" date="2010-02" db="EMBL/GenBank/DDBJ databases">
        <title>Sequencing and annotation of the Blastocystis hominis genome.</title>
        <authorList>
            <person name="Wincker P."/>
        </authorList>
    </citation>
    <scope>NUCLEOTIDE SEQUENCE</scope>
    <source>
        <strain evidence="2">Singapore isolate B</strain>
    </source>
</reference>
<proteinExistence type="predicted"/>
<dbReference type="PROSITE" id="PS00060">
    <property type="entry name" value="ADH_IRON_2"/>
    <property type="match status" value="1"/>
</dbReference>
<dbReference type="PANTHER" id="PTHR43633">
    <property type="entry name" value="ALCOHOL DEHYDROGENASE YQHD"/>
    <property type="match status" value="1"/>
</dbReference>
<evidence type="ECO:0000259" key="1">
    <source>
        <dbReference type="Pfam" id="PF25137"/>
    </source>
</evidence>
<dbReference type="InParanoid" id="D8M3J2"/>
<dbReference type="GO" id="GO:1990362">
    <property type="term" value="F:butanol dehydrogenase (NAD+) activity"/>
    <property type="evidence" value="ECO:0007669"/>
    <property type="project" value="InterPro"/>
</dbReference>
<dbReference type="Gene3D" id="3.40.50.1970">
    <property type="match status" value="1"/>
</dbReference>
<dbReference type="AlphaFoldDB" id="D8M3J2"/>
<dbReference type="EMBL" id="FN668650">
    <property type="protein sequence ID" value="CBK22465.2"/>
    <property type="molecule type" value="Genomic_DNA"/>
</dbReference>
<dbReference type="OrthoDB" id="339764at2759"/>
<dbReference type="SUPFAM" id="SSF56796">
    <property type="entry name" value="Dehydroquinate synthase-like"/>
    <property type="match status" value="1"/>
</dbReference>
<dbReference type="RefSeq" id="XP_012896513.1">
    <property type="nucleotide sequence ID" value="XM_013041059.1"/>
</dbReference>
<dbReference type="GO" id="GO:1990002">
    <property type="term" value="F:methylglyoxal reductase (NADPH) (acetol producing) activity"/>
    <property type="evidence" value="ECO:0007669"/>
    <property type="project" value="TreeGrafter"/>
</dbReference>
<keyword evidence="3" id="KW-1185">Reference proteome</keyword>
<dbReference type="CDD" id="cd08187">
    <property type="entry name" value="BDH"/>
    <property type="match status" value="1"/>
</dbReference>
<dbReference type="GO" id="GO:0008106">
    <property type="term" value="F:alcohol dehydrogenase (NADP+) activity"/>
    <property type="evidence" value="ECO:0007669"/>
    <property type="project" value="TreeGrafter"/>
</dbReference>
<dbReference type="Proteomes" id="UP000008312">
    <property type="component" value="Unassembled WGS sequence"/>
</dbReference>
<protein>
    <recommendedName>
        <fullName evidence="1">Fe-containing alcohol dehydrogenase-like C-terminal domain-containing protein</fullName>
    </recommendedName>
</protein>
<dbReference type="Gene3D" id="1.20.1090.10">
    <property type="entry name" value="Dehydroquinate synthase-like - alpha domain"/>
    <property type="match status" value="1"/>
</dbReference>
<dbReference type="GeneID" id="24919743"/>
<name>D8M3J2_BLAHO</name>